<keyword evidence="2" id="KW-1185">Reference proteome</keyword>
<evidence type="ECO:0000313" key="1">
    <source>
        <dbReference type="EMBL" id="KAH7934171.1"/>
    </source>
</evidence>
<evidence type="ECO:0000313" key="2">
    <source>
        <dbReference type="Proteomes" id="UP000821865"/>
    </source>
</evidence>
<proteinExistence type="predicted"/>
<protein>
    <submittedName>
        <fullName evidence="1">Uncharacterized protein</fullName>
    </submittedName>
</protein>
<reference evidence="1" key="1">
    <citation type="submission" date="2020-05" db="EMBL/GenBank/DDBJ databases">
        <title>Large-scale comparative analyses of tick genomes elucidate their genetic diversity and vector capacities.</title>
        <authorList>
            <person name="Jia N."/>
            <person name="Wang J."/>
            <person name="Shi W."/>
            <person name="Du L."/>
            <person name="Sun Y."/>
            <person name="Zhan W."/>
            <person name="Jiang J."/>
            <person name="Wang Q."/>
            <person name="Zhang B."/>
            <person name="Ji P."/>
            <person name="Sakyi L.B."/>
            <person name="Cui X."/>
            <person name="Yuan T."/>
            <person name="Jiang B."/>
            <person name="Yang W."/>
            <person name="Lam T.T.-Y."/>
            <person name="Chang Q."/>
            <person name="Ding S."/>
            <person name="Wang X."/>
            <person name="Zhu J."/>
            <person name="Ruan X."/>
            <person name="Zhao L."/>
            <person name="Wei J."/>
            <person name="Que T."/>
            <person name="Du C."/>
            <person name="Cheng J."/>
            <person name="Dai P."/>
            <person name="Han X."/>
            <person name="Huang E."/>
            <person name="Gao Y."/>
            <person name="Liu J."/>
            <person name="Shao H."/>
            <person name="Ye R."/>
            <person name="Li L."/>
            <person name="Wei W."/>
            <person name="Wang X."/>
            <person name="Wang C."/>
            <person name="Yang T."/>
            <person name="Huo Q."/>
            <person name="Li W."/>
            <person name="Guo W."/>
            <person name="Chen H."/>
            <person name="Zhou L."/>
            <person name="Ni X."/>
            <person name="Tian J."/>
            <person name="Zhou Y."/>
            <person name="Sheng Y."/>
            <person name="Liu T."/>
            <person name="Pan Y."/>
            <person name="Xia L."/>
            <person name="Li J."/>
            <person name="Zhao F."/>
            <person name="Cao W."/>
        </authorList>
    </citation>
    <scope>NUCLEOTIDE SEQUENCE</scope>
    <source>
        <strain evidence="1">Dsil-2018</strain>
    </source>
</reference>
<organism evidence="1 2">
    <name type="scientific">Dermacentor silvarum</name>
    <name type="common">Tick</name>
    <dbReference type="NCBI Taxonomy" id="543639"/>
    <lineage>
        <taxon>Eukaryota</taxon>
        <taxon>Metazoa</taxon>
        <taxon>Ecdysozoa</taxon>
        <taxon>Arthropoda</taxon>
        <taxon>Chelicerata</taxon>
        <taxon>Arachnida</taxon>
        <taxon>Acari</taxon>
        <taxon>Parasitiformes</taxon>
        <taxon>Ixodida</taxon>
        <taxon>Ixodoidea</taxon>
        <taxon>Ixodidae</taxon>
        <taxon>Rhipicephalinae</taxon>
        <taxon>Dermacentor</taxon>
    </lineage>
</organism>
<sequence>MSENNSGSLDNVARVLAEKQPSSIKEVVKVLNELVCGLGAFATDLRSDVAKFGNAGTGIHNELAGIRDSIGFMNQAFETFREDVEVFRRELTSIKSENERYRKENEQLWRELKDSKKEIVELKQYSRNMNLEIQGLPQVQNEDLKKTIENIVDCLGIEVNARDIDVAHRVPSKDKKKPNIVVKFLTRNARDKLLAAAKKTKLSTNQLGFREDEPVYVNEHLCLENKVLLSKARLARREKNWKFVWVTQGKILMRKTEKSPVLHITCAADLEKVI</sequence>
<dbReference type="Proteomes" id="UP000821865">
    <property type="component" value="Chromosome 9"/>
</dbReference>
<gene>
    <name evidence="1" type="ORF">HPB49_022388</name>
</gene>
<accession>A0ACB8C5S0</accession>
<dbReference type="EMBL" id="CM023478">
    <property type="protein sequence ID" value="KAH7934171.1"/>
    <property type="molecule type" value="Genomic_DNA"/>
</dbReference>
<comment type="caution">
    <text evidence="1">The sequence shown here is derived from an EMBL/GenBank/DDBJ whole genome shotgun (WGS) entry which is preliminary data.</text>
</comment>
<name>A0ACB8C5S0_DERSI</name>